<protein>
    <recommendedName>
        <fullName evidence="4">Oxaloacetate decarboxylase gamma subunit</fullName>
    </recommendedName>
</protein>
<dbReference type="Proteomes" id="UP001163115">
    <property type="component" value="Chromosome"/>
</dbReference>
<name>A0ABY7A6Q6_9FIRM</name>
<keyword evidence="3" id="KW-1185">Reference proteome</keyword>
<evidence type="ECO:0000313" key="2">
    <source>
        <dbReference type="EMBL" id="WAJ22211.1"/>
    </source>
</evidence>
<organism evidence="2 3">
    <name type="scientific">Lacrimispora xylanolytica</name>
    <dbReference type="NCBI Taxonomy" id="29375"/>
    <lineage>
        <taxon>Bacteria</taxon>
        <taxon>Bacillati</taxon>
        <taxon>Bacillota</taxon>
        <taxon>Clostridia</taxon>
        <taxon>Lachnospirales</taxon>
        <taxon>Lachnospiraceae</taxon>
        <taxon>Lacrimispora</taxon>
    </lineage>
</organism>
<keyword evidence="1" id="KW-0472">Membrane</keyword>
<evidence type="ECO:0000313" key="3">
    <source>
        <dbReference type="Proteomes" id="UP001163115"/>
    </source>
</evidence>
<gene>
    <name evidence="2" type="ORF">OW255_11515</name>
</gene>
<evidence type="ECO:0000256" key="1">
    <source>
        <dbReference type="SAM" id="Phobius"/>
    </source>
</evidence>
<dbReference type="RefSeq" id="WP_155857717.1">
    <property type="nucleotide sequence ID" value="NZ_CP113524.1"/>
</dbReference>
<accession>A0ABY7A6Q6</accession>
<proteinExistence type="predicted"/>
<dbReference type="EMBL" id="CP113524">
    <property type="protein sequence ID" value="WAJ22211.1"/>
    <property type="molecule type" value="Genomic_DNA"/>
</dbReference>
<reference evidence="2" key="1">
    <citation type="submission" date="2022-11" db="EMBL/GenBank/DDBJ databases">
        <title>Lacrimispora xylanolytica sy1, complete genome.</title>
        <authorList>
            <person name="Choi S."/>
        </authorList>
    </citation>
    <scope>NUCLEOTIDE SEQUENCE</scope>
    <source>
        <strain evidence="2">Sy1</strain>
    </source>
</reference>
<keyword evidence="1" id="KW-1133">Transmembrane helix</keyword>
<feature type="transmembrane region" description="Helical" evidence="1">
    <location>
        <begin position="12"/>
        <end position="31"/>
    </location>
</feature>
<evidence type="ECO:0008006" key="4">
    <source>
        <dbReference type="Google" id="ProtNLM"/>
    </source>
</evidence>
<sequence>MNFIESMTVSLFLLAVVFFVLFCLYVSIRLFSFVMEKVQRGSTSTDKNIKT</sequence>
<keyword evidence="1" id="KW-0812">Transmembrane</keyword>